<dbReference type="InterPro" id="IPR035681">
    <property type="entry name" value="ComA-like_MBL"/>
</dbReference>
<organism evidence="3 4">
    <name type="scientific">Alkaliphilus metalliredigens (strain QYMF)</name>
    <dbReference type="NCBI Taxonomy" id="293826"/>
    <lineage>
        <taxon>Bacteria</taxon>
        <taxon>Bacillati</taxon>
        <taxon>Bacillota</taxon>
        <taxon>Clostridia</taxon>
        <taxon>Peptostreptococcales</taxon>
        <taxon>Natronincolaceae</taxon>
        <taxon>Alkaliphilus</taxon>
    </lineage>
</organism>
<evidence type="ECO:0000313" key="3">
    <source>
        <dbReference type="EMBL" id="ABR47503.1"/>
    </source>
</evidence>
<evidence type="ECO:0000259" key="2">
    <source>
        <dbReference type="SMART" id="SM00849"/>
    </source>
</evidence>
<sequence length="404" mass="44712">MHIIFAILWFIALLGVIIGVNYPEKVLWGSKTKTEGKVLKTYGMALIIFFLLFGISLEYLEGINEQGDYVLQGNLHNKEDSEIGEDYRDYEEVKDKKISEVKEPEQVKHHDDELNLSNEVLKIHFIDVGQGDATLIMTPAGKTILVDAGDRNQGETVVSYIKAQGIETIDLLIASHPHADHIGGMASVVQVFEIGEVYMPEVTANTKTFETLLLAIKEKNLKIKKAKAGVEFNIDSSIRALLIAPHSEHYSSLNDYSAVLRVDHGENSFLITGDVEAQSENEMLKSKYPLQVDVLRVSHHGSNSSTIPAFLEAVAPTYGVISVGAENRYGHPHKELMERLGAFGMTVYRTDEAGTIVATSDGREISFDTVPSIQGAGRQRNSELGGNIDIKEWLLDGILNKIFD</sequence>
<dbReference type="InterPro" id="IPR052159">
    <property type="entry name" value="Competence_DNA_uptake"/>
</dbReference>
<dbReference type="Gene3D" id="3.60.15.10">
    <property type="entry name" value="Ribonuclease Z/Hydroxyacylglutathione hydrolase-like"/>
    <property type="match status" value="1"/>
</dbReference>
<dbReference type="Proteomes" id="UP000001572">
    <property type="component" value="Chromosome"/>
</dbReference>
<gene>
    <name evidence="3" type="ordered locus">Amet_1298</name>
</gene>
<accession>A6TMT5</accession>
<dbReference type="HOGENOM" id="CLU_010363_0_2_9"/>
<dbReference type="InterPro" id="IPR036866">
    <property type="entry name" value="RibonucZ/Hydroxyglut_hydro"/>
</dbReference>
<protein>
    <submittedName>
        <fullName evidence="3">Beta-lactamase domain protein</fullName>
    </submittedName>
</protein>
<feature type="transmembrane region" description="Helical" evidence="1">
    <location>
        <begin position="43"/>
        <end position="60"/>
    </location>
</feature>
<reference evidence="4" key="1">
    <citation type="journal article" date="2016" name="Genome Announc.">
        <title>Complete genome sequence of Alkaliphilus metalliredigens strain QYMF, an alkaliphilic and metal-reducing bacterium isolated from borax-contaminated leachate ponds.</title>
        <authorList>
            <person name="Hwang C."/>
            <person name="Copeland A."/>
            <person name="Lucas S."/>
            <person name="Lapidus A."/>
            <person name="Barry K."/>
            <person name="Detter J.C."/>
            <person name="Glavina Del Rio T."/>
            <person name="Hammon N."/>
            <person name="Israni S."/>
            <person name="Dalin E."/>
            <person name="Tice H."/>
            <person name="Pitluck S."/>
            <person name="Chertkov O."/>
            <person name="Brettin T."/>
            <person name="Bruce D."/>
            <person name="Han C."/>
            <person name="Schmutz J."/>
            <person name="Larimer F."/>
            <person name="Land M.L."/>
            <person name="Hauser L."/>
            <person name="Kyrpides N."/>
            <person name="Mikhailova N."/>
            <person name="Ye Q."/>
            <person name="Zhou J."/>
            <person name="Richardson P."/>
            <person name="Fields M.W."/>
        </authorList>
    </citation>
    <scope>NUCLEOTIDE SEQUENCE [LARGE SCALE GENOMIC DNA]</scope>
    <source>
        <strain evidence="4">QYMF</strain>
    </source>
</reference>
<keyword evidence="1" id="KW-0812">Transmembrane</keyword>
<dbReference type="OrthoDB" id="9761531at2"/>
<dbReference type="KEGG" id="amt:Amet_1298"/>
<evidence type="ECO:0000313" key="4">
    <source>
        <dbReference type="Proteomes" id="UP000001572"/>
    </source>
</evidence>
<name>A6TMT5_ALKMQ</name>
<dbReference type="AlphaFoldDB" id="A6TMT5"/>
<dbReference type="EMBL" id="CP000724">
    <property type="protein sequence ID" value="ABR47503.1"/>
    <property type="molecule type" value="Genomic_DNA"/>
</dbReference>
<dbReference type="InterPro" id="IPR001279">
    <property type="entry name" value="Metallo-B-lactamas"/>
</dbReference>
<keyword evidence="1" id="KW-1133">Transmembrane helix</keyword>
<dbReference type="SMART" id="SM00849">
    <property type="entry name" value="Lactamase_B"/>
    <property type="match status" value="1"/>
</dbReference>
<keyword evidence="4" id="KW-1185">Reference proteome</keyword>
<dbReference type="CDD" id="cd07731">
    <property type="entry name" value="ComA-like_MBL-fold"/>
    <property type="match status" value="1"/>
</dbReference>
<feature type="domain" description="Metallo-beta-lactamase" evidence="2">
    <location>
        <begin position="130"/>
        <end position="325"/>
    </location>
</feature>
<dbReference type="PANTHER" id="PTHR30619">
    <property type="entry name" value="DNA INTERNALIZATION/COMPETENCE PROTEIN COMEC/REC2"/>
    <property type="match status" value="1"/>
</dbReference>
<dbReference type="eggNOG" id="COG2333">
    <property type="taxonomic scope" value="Bacteria"/>
</dbReference>
<dbReference type="RefSeq" id="WP_012062544.1">
    <property type="nucleotide sequence ID" value="NC_009633.1"/>
</dbReference>
<proteinExistence type="predicted"/>
<evidence type="ECO:0000256" key="1">
    <source>
        <dbReference type="SAM" id="Phobius"/>
    </source>
</evidence>
<dbReference type="SUPFAM" id="SSF56281">
    <property type="entry name" value="Metallo-hydrolase/oxidoreductase"/>
    <property type="match status" value="1"/>
</dbReference>
<keyword evidence="1" id="KW-0472">Membrane</keyword>
<dbReference type="STRING" id="293826.Amet_1298"/>
<dbReference type="Pfam" id="PF00753">
    <property type="entry name" value="Lactamase_B"/>
    <property type="match status" value="1"/>
</dbReference>
<dbReference type="PANTHER" id="PTHR30619:SF1">
    <property type="entry name" value="RECOMBINATION PROTEIN 2"/>
    <property type="match status" value="1"/>
</dbReference>